<feature type="region of interest" description="Disordered" evidence="1">
    <location>
        <begin position="1"/>
        <end position="22"/>
    </location>
</feature>
<dbReference type="KEGG" id="mema:MMAB1_2502"/>
<dbReference type="AlphaFoldDB" id="A0A0X3BQE5"/>
<dbReference type="RefSeq" id="WP_238320305.1">
    <property type="nucleotide sequence ID" value="NZ_JAHAVR010000001.1"/>
</dbReference>
<dbReference type="EMBL" id="LT158599">
    <property type="protein sequence ID" value="CVK33715.1"/>
    <property type="molecule type" value="Genomic_DNA"/>
</dbReference>
<organism evidence="2 3">
    <name type="scientific">Methanoculleus bourgensis</name>
    <dbReference type="NCBI Taxonomy" id="83986"/>
    <lineage>
        <taxon>Archaea</taxon>
        <taxon>Methanobacteriati</taxon>
        <taxon>Methanobacteriota</taxon>
        <taxon>Stenosarchaea group</taxon>
        <taxon>Methanomicrobia</taxon>
        <taxon>Methanomicrobiales</taxon>
        <taxon>Methanomicrobiaceae</taxon>
        <taxon>Methanoculleus</taxon>
    </lineage>
</organism>
<evidence type="ECO:0000313" key="3">
    <source>
        <dbReference type="Proteomes" id="UP000069850"/>
    </source>
</evidence>
<evidence type="ECO:0000256" key="1">
    <source>
        <dbReference type="SAM" id="MobiDB-lite"/>
    </source>
</evidence>
<sequence length="114" mass="13049">MSSERNRPARAELRDPPKRVRNAAYERCRDPGSRQQNPVLHLNGGPCDLFSSVRTLIARPPGTPGLIRLDACRGDSFEGVWREHTDAARWNEIQGMGRGPDRYRNLVQWYGMPY</sequence>
<gene>
    <name evidence="2" type="ORF">MMAB1_2502</name>
</gene>
<dbReference type="Proteomes" id="UP000069850">
    <property type="component" value="Chromosome 1"/>
</dbReference>
<accession>A0A0X3BQE5</accession>
<proteinExistence type="predicted"/>
<reference evidence="2 3" key="1">
    <citation type="submission" date="2016-01" db="EMBL/GenBank/DDBJ databases">
        <authorList>
            <person name="Manzoor S."/>
        </authorList>
    </citation>
    <scope>NUCLEOTIDE SEQUENCE [LARGE SCALE GENOMIC DNA]</scope>
    <source>
        <strain evidence="2">Methanoculleus sp MAB1</strain>
    </source>
</reference>
<protein>
    <submittedName>
        <fullName evidence="2">Uncharacterized protein</fullName>
    </submittedName>
</protein>
<name>A0A0X3BQE5_9EURY</name>
<dbReference type="GeneID" id="70638145"/>
<evidence type="ECO:0000313" key="2">
    <source>
        <dbReference type="EMBL" id="CVK33715.1"/>
    </source>
</evidence>